<organism evidence="3 4">
    <name type="scientific">Lachnellula cervina</name>
    <dbReference type="NCBI Taxonomy" id="1316786"/>
    <lineage>
        <taxon>Eukaryota</taxon>
        <taxon>Fungi</taxon>
        <taxon>Dikarya</taxon>
        <taxon>Ascomycota</taxon>
        <taxon>Pezizomycotina</taxon>
        <taxon>Leotiomycetes</taxon>
        <taxon>Helotiales</taxon>
        <taxon>Lachnaceae</taxon>
        <taxon>Lachnellula</taxon>
    </lineage>
</organism>
<proteinExistence type="predicted"/>
<sequence length="438" mass="49439">NNVQGEESPKMTNRTIRDIKELRTEDLELLAQLLSLQPGATANETWIGDQAVLIDVFPPRLRRPESLLSRVGLLLPFTPNKAHLCKTHKTLQPQLIRSIFLQVTAECTTRVARLSDHPLLPEKVSQFHKRLQSLNSLWMSPELYLQAFNDNPWEARFQHVPDGCEACILAAIGGDRQSITDLRTSMLGRKKKRGPTSRLLPLVEAWIEWTGRDTEIRGESDALAHEVRDIRRQLQQARRQLRRNIANGIVDQGSEFQQDESSDFQSPNADDDDDEEHTNEDGDFEGSIIDYYADIMSTTNPIERSQHAEDLHPAFRDSIAFDPVSGTFGRAVAQASRQRAPTGYSESLYSQSTRAGPSRERADQTDPRGYSNHRARAYEALTGHTEIGSSLRQREAGRRVHQQNRGPQLGIHGDEGFESATTGSTSRHTRVTRMSNFQ</sequence>
<feature type="region of interest" description="Disordered" evidence="2">
    <location>
        <begin position="250"/>
        <end position="285"/>
    </location>
</feature>
<evidence type="ECO:0000313" key="4">
    <source>
        <dbReference type="Proteomes" id="UP000481288"/>
    </source>
</evidence>
<evidence type="ECO:0000256" key="2">
    <source>
        <dbReference type="SAM" id="MobiDB-lite"/>
    </source>
</evidence>
<feature type="coiled-coil region" evidence="1">
    <location>
        <begin position="220"/>
        <end position="247"/>
    </location>
</feature>
<gene>
    <name evidence="3" type="ORF">LCER1_G006065</name>
</gene>
<dbReference type="OrthoDB" id="3786931at2759"/>
<feature type="compositionally biased region" description="Acidic residues" evidence="2">
    <location>
        <begin position="269"/>
        <end position="284"/>
    </location>
</feature>
<feature type="region of interest" description="Disordered" evidence="2">
    <location>
        <begin position="332"/>
        <end position="371"/>
    </location>
</feature>
<comment type="caution">
    <text evidence="3">The sequence shown here is derived from an EMBL/GenBank/DDBJ whole genome shotgun (WGS) entry which is preliminary data.</text>
</comment>
<dbReference type="EMBL" id="QGMG01000683">
    <property type="protein sequence ID" value="TVY52051.1"/>
    <property type="molecule type" value="Genomic_DNA"/>
</dbReference>
<dbReference type="Proteomes" id="UP000481288">
    <property type="component" value="Unassembled WGS sequence"/>
</dbReference>
<feature type="region of interest" description="Disordered" evidence="2">
    <location>
        <begin position="384"/>
        <end position="438"/>
    </location>
</feature>
<evidence type="ECO:0000313" key="3">
    <source>
        <dbReference type="EMBL" id="TVY52051.1"/>
    </source>
</evidence>
<feature type="compositionally biased region" description="Basic and acidic residues" evidence="2">
    <location>
        <begin position="357"/>
        <end position="366"/>
    </location>
</feature>
<name>A0A7D8UXX1_9HELO</name>
<feature type="compositionally biased region" description="Polar residues" evidence="2">
    <location>
        <begin position="335"/>
        <end position="355"/>
    </location>
</feature>
<reference evidence="3 4" key="1">
    <citation type="submission" date="2018-05" db="EMBL/GenBank/DDBJ databases">
        <title>Whole genome sequencing for identification of molecular markers to develop diagnostic detection tools for the regulated plant pathogen Lachnellula willkommii.</title>
        <authorList>
            <person name="Giroux E."/>
            <person name="Bilodeau G."/>
        </authorList>
    </citation>
    <scope>NUCLEOTIDE SEQUENCE [LARGE SCALE GENOMIC DNA]</scope>
    <source>
        <strain evidence="3 4">CBS 625.97</strain>
    </source>
</reference>
<accession>A0A7D8UXX1</accession>
<evidence type="ECO:0000256" key="1">
    <source>
        <dbReference type="SAM" id="Coils"/>
    </source>
</evidence>
<feature type="compositionally biased region" description="Polar residues" evidence="2">
    <location>
        <begin position="419"/>
        <end position="438"/>
    </location>
</feature>
<keyword evidence="1" id="KW-0175">Coiled coil</keyword>
<keyword evidence="4" id="KW-1185">Reference proteome</keyword>
<protein>
    <submittedName>
        <fullName evidence="3">Uncharacterized protein</fullName>
    </submittedName>
</protein>
<dbReference type="AlphaFoldDB" id="A0A7D8UXX1"/>
<feature type="non-terminal residue" evidence="3">
    <location>
        <position position="1"/>
    </location>
</feature>